<dbReference type="EMBL" id="UYYF01000003">
    <property type="protein sequence ID" value="VDM94867.1"/>
    <property type="molecule type" value="Genomic_DNA"/>
</dbReference>
<feature type="compositionally biased region" description="Acidic residues" evidence="1">
    <location>
        <begin position="22"/>
        <end position="31"/>
    </location>
</feature>
<evidence type="ECO:0000256" key="1">
    <source>
        <dbReference type="SAM" id="MobiDB-lite"/>
    </source>
</evidence>
<dbReference type="WBParaSite" id="TCLT_0000004801-mRNA-1">
    <property type="protein sequence ID" value="TCLT_0000004801-mRNA-1"/>
    <property type="gene ID" value="TCLT_0000004801"/>
</dbReference>
<feature type="compositionally biased region" description="Polar residues" evidence="1">
    <location>
        <begin position="210"/>
        <end position="224"/>
    </location>
</feature>
<evidence type="ECO:0000313" key="2">
    <source>
        <dbReference type="EMBL" id="VDM94867.1"/>
    </source>
</evidence>
<feature type="compositionally biased region" description="Basic and acidic residues" evidence="1">
    <location>
        <begin position="305"/>
        <end position="329"/>
    </location>
</feature>
<sequence>MDGENEEYLSIKYRLYLKECESDTSESDESSEDHKRKKKVKSRRCHAQKPDKDSSQSKQASQKSKSSSKPTVTLSSTIPNASFPPDSTYISSLSEPSRIDPHKETDPCDNCVEILKQAAEFLTKIELEYGLLLQHSEPTPTSKFTHAHINRTKKRTSENVSHRSQRHEASDKLTSDWSSLYSNVSLTPASSFAELVKHRKESDSKRKSFRPTTTDELSTFSSASETNTITPISWMDSSESQISEGCKTYLSTDELKSETNRKPKRSGEDNVKNKLVVSEDTKQQKSLKIEHEKNAPSKSASEIAVEMKKEFEPLQNDKRNMAKTSDPKDPITITNGKKEEIKTARNK</sequence>
<feature type="compositionally biased region" description="Basic residues" evidence="1">
    <location>
        <begin position="35"/>
        <end position="47"/>
    </location>
</feature>
<accession>A0A158RAK8</accession>
<gene>
    <name evidence="2" type="ORF">TCLT_LOCUS49</name>
</gene>
<feature type="region of interest" description="Disordered" evidence="1">
    <location>
        <begin position="253"/>
        <end position="347"/>
    </location>
</feature>
<keyword evidence="3" id="KW-1185">Reference proteome</keyword>
<feature type="region of interest" description="Disordered" evidence="1">
    <location>
        <begin position="199"/>
        <end position="224"/>
    </location>
</feature>
<feature type="compositionally biased region" description="Basic and acidic residues" evidence="1">
    <location>
        <begin position="336"/>
        <end position="347"/>
    </location>
</feature>
<reference evidence="4" key="1">
    <citation type="submission" date="2016-04" db="UniProtKB">
        <authorList>
            <consortium name="WormBaseParasite"/>
        </authorList>
    </citation>
    <scope>IDENTIFICATION</scope>
</reference>
<feature type="compositionally biased region" description="Basic and acidic residues" evidence="1">
    <location>
        <begin position="253"/>
        <end position="295"/>
    </location>
</feature>
<feature type="compositionally biased region" description="Low complexity" evidence="1">
    <location>
        <begin position="56"/>
        <end position="70"/>
    </location>
</feature>
<feature type="compositionally biased region" description="Basic residues" evidence="1">
    <location>
        <begin position="145"/>
        <end position="154"/>
    </location>
</feature>
<organism evidence="4">
    <name type="scientific">Thelazia callipaeda</name>
    <name type="common">Oriental eyeworm</name>
    <name type="synonym">Parasitic nematode</name>
    <dbReference type="NCBI Taxonomy" id="103827"/>
    <lineage>
        <taxon>Eukaryota</taxon>
        <taxon>Metazoa</taxon>
        <taxon>Ecdysozoa</taxon>
        <taxon>Nematoda</taxon>
        <taxon>Chromadorea</taxon>
        <taxon>Rhabditida</taxon>
        <taxon>Spirurina</taxon>
        <taxon>Spiruromorpha</taxon>
        <taxon>Thelazioidea</taxon>
        <taxon>Thelaziidae</taxon>
        <taxon>Thelazia</taxon>
    </lineage>
</organism>
<dbReference type="AlphaFoldDB" id="A0A158RAK8"/>
<dbReference type="OrthoDB" id="5871891at2759"/>
<feature type="compositionally biased region" description="Polar residues" evidence="1">
    <location>
        <begin position="71"/>
        <end position="80"/>
    </location>
</feature>
<protein>
    <submittedName>
        <fullName evidence="4">DUF4614 domain-containing protein</fullName>
    </submittedName>
</protein>
<dbReference type="Proteomes" id="UP000276776">
    <property type="component" value="Unassembled WGS sequence"/>
</dbReference>
<reference evidence="2 3" key="2">
    <citation type="submission" date="2018-11" db="EMBL/GenBank/DDBJ databases">
        <authorList>
            <consortium name="Pathogen Informatics"/>
        </authorList>
    </citation>
    <scope>NUCLEOTIDE SEQUENCE [LARGE SCALE GENOMIC DNA]</scope>
</reference>
<proteinExistence type="predicted"/>
<feature type="region of interest" description="Disordered" evidence="1">
    <location>
        <begin position="141"/>
        <end position="171"/>
    </location>
</feature>
<feature type="region of interest" description="Disordered" evidence="1">
    <location>
        <begin position="21"/>
        <end position="105"/>
    </location>
</feature>
<evidence type="ECO:0000313" key="4">
    <source>
        <dbReference type="WBParaSite" id="TCLT_0000004801-mRNA-1"/>
    </source>
</evidence>
<feature type="compositionally biased region" description="Basic and acidic residues" evidence="1">
    <location>
        <begin position="155"/>
        <end position="171"/>
    </location>
</feature>
<name>A0A158RAK8_THECL</name>
<evidence type="ECO:0000313" key="3">
    <source>
        <dbReference type="Proteomes" id="UP000276776"/>
    </source>
</evidence>